<accession>A0A2P2NDV2</accession>
<reference evidence="1" key="1">
    <citation type="submission" date="2018-02" db="EMBL/GenBank/DDBJ databases">
        <title>Rhizophora mucronata_Transcriptome.</title>
        <authorList>
            <person name="Meera S.P."/>
            <person name="Sreeshan A."/>
            <person name="Augustine A."/>
        </authorList>
    </citation>
    <scope>NUCLEOTIDE SEQUENCE</scope>
    <source>
        <tissue evidence="1">Leaf</tissue>
    </source>
</reference>
<dbReference type="AlphaFoldDB" id="A0A2P2NDV2"/>
<proteinExistence type="predicted"/>
<organism evidence="1">
    <name type="scientific">Rhizophora mucronata</name>
    <name type="common">Asiatic mangrove</name>
    <dbReference type="NCBI Taxonomy" id="61149"/>
    <lineage>
        <taxon>Eukaryota</taxon>
        <taxon>Viridiplantae</taxon>
        <taxon>Streptophyta</taxon>
        <taxon>Embryophyta</taxon>
        <taxon>Tracheophyta</taxon>
        <taxon>Spermatophyta</taxon>
        <taxon>Magnoliopsida</taxon>
        <taxon>eudicotyledons</taxon>
        <taxon>Gunneridae</taxon>
        <taxon>Pentapetalae</taxon>
        <taxon>rosids</taxon>
        <taxon>fabids</taxon>
        <taxon>Malpighiales</taxon>
        <taxon>Rhizophoraceae</taxon>
        <taxon>Rhizophora</taxon>
    </lineage>
</organism>
<dbReference type="EMBL" id="GGEC01060174">
    <property type="protein sequence ID" value="MBX40658.1"/>
    <property type="molecule type" value="Transcribed_RNA"/>
</dbReference>
<sequence>MTKPQFSLREEVINVFISGCQPSPIKIKLRQQDQVS</sequence>
<name>A0A2P2NDV2_RHIMU</name>
<protein>
    <submittedName>
        <fullName evidence="1">Uncharacterized protein</fullName>
    </submittedName>
</protein>
<evidence type="ECO:0000313" key="1">
    <source>
        <dbReference type="EMBL" id="MBX40658.1"/>
    </source>
</evidence>